<evidence type="ECO:0000256" key="1">
    <source>
        <dbReference type="SAM" id="SignalP"/>
    </source>
</evidence>
<dbReference type="dictyBase" id="DDB_G0277753"/>
<organism evidence="2 3">
    <name type="scientific">Dictyostelium discoideum</name>
    <name type="common">Social amoeba</name>
    <dbReference type="NCBI Taxonomy" id="44689"/>
    <lineage>
        <taxon>Eukaryota</taxon>
        <taxon>Amoebozoa</taxon>
        <taxon>Evosea</taxon>
        <taxon>Eumycetozoa</taxon>
        <taxon>Dictyostelia</taxon>
        <taxon>Dictyosteliales</taxon>
        <taxon>Dictyosteliaceae</taxon>
        <taxon>Dictyostelium</taxon>
    </lineage>
</organism>
<feature type="signal peptide" evidence="1">
    <location>
        <begin position="1"/>
        <end position="21"/>
    </location>
</feature>
<dbReference type="Pfam" id="PF11912">
    <property type="entry name" value="CfaA_B_C"/>
    <property type="match status" value="1"/>
</dbReference>
<evidence type="ECO:0000313" key="3">
    <source>
        <dbReference type="Proteomes" id="UP000002195"/>
    </source>
</evidence>
<feature type="chain" id="PRO_5004300384" evidence="1">
    <location>
        <begin position="22"/>
        <end position="229"/>
    </location>
</feature>
<dbReference type="FunCoup" id="Q86KS4">
    <property type="interactions" value="87"/>
</dbReference>
<reference evidence="2 3" key="1">
    <citation type="journal article" date="2005" name="Nature">
        <title>The genome of the social amoeba Dictyostelium discoideum.</title>
        <authorList>
            <consortium name="The Dictyostelium discoideum Sequencing Consortium"/>
            <person name="Eichinger L."/>
            <person name="Pachebat J.A."/>
            <person name="Glockner G."/>
            <person name="Rajandream M.A."/>
            <person name="Sucgang R."/>
            <person name="Berriman M."/>
            <person name="Song J."/>
            <person name="Olsen R."/>
            <person name="Szafranski K."/>
            <person name="Xu Q."/>
            <person name="Tunggal B."/>
            <person name="Kummerfeld S."/>
            <person name="Madera M."/>
            <person name="Konfortov B.A."/>
            <person name="Rivero F."/>
            <person name="Bankier A.T."/>
            <person name="Lehmann R."/>
            <person name="Hamlin N."/>
            <person name="Davies R."/>
            <person name="Gaudet P."/>
            <person name="Fey P."/>
            <person name="Pilcher K."/>
            <person name="Chen G."/>
            <person name="Saunders D."/>
            <person name="Sodergren E."/>
            <person name="Davis P."/>
            <person name="Kerhornou A."/>
            <person name="Nie X."/>
            <person name="Hall N."/>
            <person name="Anjard C."/>
            <person name="Hemphill L."/>
            <person name="Bason N."/>
            <person name="Farbrother P."/>
            <person name="Desany B."/>
            <person name="Just E."/>
            <person name="Morio T."/>
            <person name="Rost R."/>
            <person name="Churcher C."/>
            <person name="Cooper J."/>
            <person name="Haydock S."/>
            <person name="van Driessche N."/>
            <person name="Cronin A."/>
            <person name="Goodhead I."/>
            <person name="Muzny D."/>
            <person name="Mourier T."/>
            <person name="Pain A."/>
            <person name="Lu M."/>
            <person name="Harper D."/>
            <person name="Lindsay R."/>
            <person name="Hauser H."/>
            <person name="James K."/>
            <person name="Quiles M."/>
            <person name="Madan Babu M."/>
            <person name="Saito T."/>
            <person name="Buchrieser C."/>
            <person name="Wardroper A."/>
            <person name="Felder M."/>
            <person name="Thangavelu M."/>
            <person name="Johnson D."/>
            <person name="Knights A."/>
            <person name="Loulseged H."/>
            <person name="Mungall K."/>
            <person name="Oliver K."/>
            <person name="Price C."/>
            <person name="Quail M.A."/>
            <person name="Urushihara H."/>
            <person name="Hernandez J."/>
            <person name="Rabbinowitsch E."/>
            <person name="Steffen D."/>
            <person name="Sanders M."/>
            <person name="Ma J."/>
            <person name="Kohara Y."/>
            <person name="Sharp S."/>
            <person name="Simmonds M."/>
            <person name="Spiegler S."/>
            <person name="Tivey A."/>
            <person name="Sugano S."/>
            <person name="White B."/>
            <person name="Walker D."/>
            <person name="Woodward J."/>
            <person name="Winckler T."/>
            <person name="Tanaka Y."/>
            <person name="Shaulsky G."/>
            <person name="Schleicher M."/>
            <person name="Weinstock G."/>
            <person name="Rosenthal A."/>
            <person name="Cox E.C."/>
            <person name="Chisholm R.L."/>
            <person name="Gibbs R."/>
            <person name="Loomis W.F."/>
            <person name="Platzer M."/>
            <person name="Kay R.R."/>
            <person name="Williams J."/>
            <person name="Dear P.H."/>
            <person name="Noegel A.A."/>
            <person name="Barrell B."/>
            <person name="Kuspa A."/>
        </authorList>
    </citation>
    <scope>NUCLEOTIDE SEQUENCE [LARGE SCALE GENOMIC DNA]</scope>
    <source>
        <strain evidence="2 3">AX4</strain>
    </source>
</reference>
<dbReference type="PANTHER" id="PTHR33714">
    <property type="entry name" value="COUNTING FACTOR-ASSOCIATED PROTEIN A-RELATED"/>
    <property type="match status" value="1"/>
</dbReference>
<dbReference type="AlphaFoldDB" id="Q86KS4"/>
<keyword evidence="1" id="KW-0732">Signal</keyword>
<gene>
    <name evidence="2" type="ORF">DDB_G0277753</name>
</gene>
<dbReference type="PhylomeDB" id="Q86KS4"/>
<keyword evidence="3" id="KW-1185">Reference proteome</keyword>
<sequence>MKLLYSLILLVLTCLISLTQTQYISIQNYQFSGNCNRFINGSSSDSTETCVQDDLLSGQVTSEGFCLIFNEDISTLTISPNGNSIIQSIYSPTDYNCQGGIIKEKEHEIGECFSHCVDENHGKVYSLSTQSSISFPSNTFVEVFYSGECNGDWKNNFNYLDYFVINKCNIAYAFESLTYTFNCNSTSSWMSEFNDENCTVKPAGIQVDPLANSCSNASNNKNHLDICNV</sequence>
<name>Q86KS4_DICDI</name>
<evidence type="ECO:0000313" key="2">
    <source>
        <dbReference type="EMBL" id="EAL68550.1"/>
    </source>
</evidence>
<dbReference type="OMA" id="HESHYEN"/>
<dbReference type="InterPro" id="IPR021837">
    <property type="entry name" value="CfaA/B/C"/>
</dbReference>
<dbReference type="eggNOG" id="ENOG502RIJJ">
    <property type="taxonomic scope" value="Eukaryota"/>
</dbReference>
<dbReference type="InParanoid" id="Q86KS4"/>
<dbReference type="PANTHER" id="PTHR33714:SF3">
    <property type="entry name" value="COUNTING FACTOR-ASSOCIATED PROTEIN A-RELATED"/>
    <property type="match status" value="1"/>
</dbReference>
<dbReference type="Proteomes" id="UP000002195">
    <property type="component" value="Unassembled WGS sequence"/>
</dbReference>
<dbReference type="VEuPathDB" id="AmoebaDB:DDB_G0277753"/>
<dbReference type="GeneID" id="8621202"/>
<dbReference type="KEGG" id="ddi:DDB_G0277753"/>
<dbReference type="EMBL" id="AAFI02000022">
    <property type="protein sequence ID" value="EAL68550.1"/>
    <property type="molecule type" value="Genomic_DNA"/>
</dbReference>
<dbReference type="RefSeq" id="XP_642491.1">
    <property type="nucleotide sequence ID" value="XM_637399.1"/>
</dbReference>
<protein>
    <submittedName>
        <fullName evidence="2">Uncharacterized protein</fullName>
    </submittedName>
</protein>
<comment type="caution">
    <text evidence="2">The sequence shown here is derived from an EMBL/GenBank/DDBJ whole genome shotgun (WGS) entry which is preliminary data.</text>
</comment>
<dbReference type="HOGENOM" id="CLU_1236959_0_0_1"/>
<dbReference type="PaxDb" id="44689-DDB0233556"/>
<accession>Q54Z62</accession>
<proteinExistence type="predicted"/>
<accession>Q86KS4</accession>